<sequence length="470" mass="51387">MSNPGEQDTTPVESIGQLAGLLAEGGKPRERWRIGTEHEKFGFVLPAAAGPERTPWMPPPYAPDGIGEILTDLNRQDGGGRWEAIEDRGKLIGLKGIGPERGGSVSLEPAGQFELSGAPLASLHETGHEMARHFEAIRPVSRSLGIGFAPLGFHPMARRADMPWMPKSRYAIMRNYMPKVGTLGLDMMTRTCTVQVNLDFASETDMLRKLRVSLALQPVATALFANSPFYEGKPNGLLSNRAHVWTDTDNVRSGMPLAFFDPSFGFEAYVEWLLDVPMYFIVRDGQILDVAGRSFRAWMKGERQDGLEGLVPTIGDFEDHMTTAFTDVRLKRFLEMRGADAGSPEMMLAQSALWVGLLYDDAALTAVDALVRERDWADYVALRAAVPRQGLDAPWAGGVAHDLAARMVAIAAEGLRARAVTDGNGRDESHLLAPLQAIAAGAPTQAEHWLERYHGAWQGDVSRIFAEAAV</sequence>
<dbReference type="EMBL" id="QQAW01000010">
    <property type="protein sequence ID" value="RDI36378.1"/>
    <property type="molecule type" value="Genomic_DNA"/>
</dbReference>
<evidence type="ECO:0000256" key="9">
    <source>
        <dbReference type="ARBA" id="ARBA00023157"/>
    </source>
</evidence>
<evidence type="ECO:0000256" key="6">
    <source>
        <dbReference type="ARBA" id="ARBA00022741"/>
    </source>
</evidence>
<dbReference type="Pfam" id="PF04107">
    <property type="entry name" value="GCS2"/>
    <property type="match status" value="1"/>
</dbReference>
<dbReference type="SUPFAM" id="SSF55931">
    <property type="entry name" value="Glutamine synthetase/guanido kinase"/>
    <property type="match status" value="1"/>
</dbReference>
<evidence type="ECO:0000256" key="3">
    <source>
        <dbReference type="ARBA" id="ARBA00011153"/>
    </source>
</evidence>
<keyword evidence="8" id="KW-0809">Transit peptide</keyword>
<dbReference type="InterPro" id="IPR014746">
    <property type="entry name" value="Gln_synth/guanido_kin_cat_dom"/>
</dbReference>
<comment type="pathway">
    <text evidence="1">Sulfur metabolism; glutathione biosynthesis; glutathione from L-cysteine and L-glutamate: step 1/2.</text>
</comment>
<dbReference type="PIRSF" id="PIRSF017901">
    <property type="entry name" value="GCL"/>
    <property type="match status" value="1"/>
</dbReference>
<evidence type="ECO:0000256" key="5">
    <source>
        <dbReference type="ARBA" id="ARBA00022684"/>
    </source>
</evidence>
<dbReference type="GO" id="GO:0004357">
    <property type="term" value="F:glutamate-cysteine ligase activity"/>
    <property type="evidence" value="ECO:0007669"/>
    <property type="project" value="UniProtKB-UniRule"/>
</dbReference>
<evidence type="ECO:0000256" key="2">
    <source>
        <dbReference type="ARBA" id="ARBA00010253"/>
    </source>
</evidence>
<comment type="similarity">
    <text evidence="10">Belongs to the glutamate--cysteine ligase type 2 family. EgtA subfamily.</text>
</comment>
<feature type="compositionally biased region" description="Polar residues" evidence="11">
    <location>
        <begin position="1"/>
        <end position="12"/>
    </location>
</feature>
<evidence type="ECO:0000256" key="8">
    <source>
        <dbReference type="ARBA" id="ARBA00022946"/>
    </source>
</evidence>
<keyword evidence="4 10" id="KW-0436">Ligase</keyword>
<comment type="similarity">
    <text evidence="2">Belongs to the carboxylate-amine ligase family. Glutamate--cysteine ligase type 2 subfamily.</text>
</comment>
<keyword evidence="5" id="KW-0317">Glutathione biosynthesis</keyword>
<proteinExistence type="inferred from homology"/>
<keyword evidence="9" id="KW-1015">Disulfide bond</keyword>
<name>A0A370FY33_GLULI</name>
<evidence type="ECO:0000313" key="14">
    <source>
        <dbReference type="Proteomes" id="UP000254958"/>
    </source>
</evidence>
<evidence type="ECO:0000256" key="1">
    <source>
        <dbReference type="ARBA" id="ARBA00005006"/>
    </source>
</evidence>
<organism evidence="13 14">
    <name type="scientific">Gluconacetobacter liquefaciens</name>
    <name type="common">Acetobacter liquefaciens</name>
    <dbReference type="NCBI Taxonomy" id="89584"/>
    <lineage>
        <taxon>Bacteria</taxon>
        <taxon>Pseudomonadati</taxon>
        <taxon>Pseudomonadota</taxon>
        <taxon>Alphaproteobacteria</taxon>
        <taxon>Acetobacterales</taxon>
        <taxon>Acetobacteraceae</taxon>
        <taxon>Gluconacetobacter</taxon>
    </lineage>
</organism>
<dbReference type="Proteomes" id="UP000254958">
    <property type="component" value="Unassembled WGS sequence"/>
</dbReference>
<reference evidence="12 15" key="2">
    <citation type="submission" date="2020-04" db="EMBL/GenBank/DDBJ databases">
        <title>Description of novel Gluconacetobacter.</title>
        <authorList>
            <person name="Sombolestani A."/>
        </authorList>
    </citation>
    <scope>NUCLEOTIDE SEQUENCE [LARGE SCALE GENOMIC DNA]</scope>
    <source>
        <strain evidence="12 15">LMG 1382</strain>
    </source>
</reference>
<comment type="subunit">
    <text evidence="3">Homodimer or monomer when oxidized or reduced, respectively.</text>
</comment>
<evidence type="ECO:0000256" key="4">
    <source>
        <dbReference type="ARBA" id="ARBA00022598"/>
    </source>
</evidence>
<dbReference type="GO" id="GO:0006750">
    <property type="term" value="P:glutathione biosynthetic process"/>
    <property type="evidence" value="ECO:0007669"/>
    <property type="project" value="UniProtKB-UniRule"/>
</dbReference>
<dbReference type="PANTHER" id="PTHR34378:SF1">
    <property type="entry name" value="GLUTAMATE--CYSTEINE LIGASE, CHLOROPLASTIC"/>
    <property type="match status" value="1"/>
</dbReference>
<comment type="caution">
    <text evidence="13">The sequence shown here is derived from an EMBL/GenBank/DDBJ whole genome shotgun (WGS) entry which is preliminary data.</text>
</comment>
<dbReference type="Gene3D" id="3.30.590.20">
    <property type="match status" value="1"/>
</dbReference>
<dbReference type="RefSeq" id="WP_114728526.1">
    <property type="nucleotide sequence ID" value="NZ_JABEQI010000008.1"/>
</dbReference>
<dbReference type="InterPro" id="IPR006336">
    <property type="entry name" value="GCS2"/>
</dbReference>
<evidence type="ECO:0000313" key="15">
    <source>
        <dbReference type="Proteomes" id="UP000562982"/>
    </source>
</evidence>
<gene>
    <name evidence="13" type="ORF">C7453_11045</name>
    <name evidence="12" type="ORF">HLH32_13700</name>
</gene>
<comment type="catalytic activity">
    <reaction evidence="10">
        <text>L-cysteine + L-glutamate + ATP = gamma-L-glutamyl-L-cysteine + ADP + phosphate + H(+)</text>
        <dbReference type="Rhea" id="RHEA:13285"/>
        <dbReference type="ChEBI" id="CHEBI:15378"/>
        <dbReference type="ChEBI" id="CHEBI:29985"/>
        <dbReference type="ChEBI" id="CHEBI:30616"/>
        <dbReference type="ChEBI" id="CHEBI:35235"/>
        <dbReference type="ChEBI" id="CHEBI:43474"/>
        <dbReference type="ChEBI" id="CHEBI:58173"/>
        <dbReference type="ChEBI" id="CHEBI:456216"/>
        <dbReference type="EC" id="6.3.2.2"/>
    </reaction>
</comment>
<dbReference type="InterPro" id="IPR011556">
    <property type="entry name" value="Glut_cys_lig_pln_type"/>
</dbReference>
<dbReference type="AlphaFoldDB" id="A0A370FY33"/>
<evidence type="ECO:0000256" key="7">
    <source>
        <dbReference type="ARBA" id="ARBA00022840"/>
    </source>
</evidence>
<dbReference type="NCBIfam" id="TIGR01436">
    <property type="entry name" value="glu_cys_lig_pln"/>
    <property type="match status" value="1"/>
</dbReference>
<dbReference type="EC" id="6.3.2.2" evidence="10"/>
<keyword evidence="6 10" id="KW-0547">Nucleotide-binding</keyword>
<dbReference type="EMBL" id="JABEQI010000008">
    <property type="protein sequence ID" value="MBB2187413.1"/>
    <property type="molecule type" value="Genomic_DNA"/>
</dbReference>
<dbReference type="InterPro" id="IPR035434">
    <property type="entry name" value="GCL_bact_plant"/>
</dbReference>
<evidence type="ECO:0000256" key="10">
    <source>
        <dbReference type="PIRNR" id="PIRNR017901"/>
    </source>
</evidence>
<accession>A0A370FY33</accession>
<dbReference type="Proteomes" id="UP000562982">
    <property type="component" value="Unassembled WGS sequence"/>
</dbReference>
<feature type="region of interest" description="Disordered" evidence="11">
    <location>
        <begin position="1"/>
        <end position="30"/>
    </location>
</feature>
<dbReference type="GO" id="GO:0005524">
    <property type="term" value="F:ATP binding"/>
    <property type="evidence" value="ECO:0007669"/>
    <property type="project" value="UniProtKB-UniRule"/>
</dbReference>
<reference evidence="13 14" key="1">
    <citation type="submission" date="2018-07" db="EMBL/GenBank/DDBJ databases">
        <title>Genomic Encyclopedia of Type Strains, Phase IV (KMG-IV): sequencing the most valuable type-strain genomes for metagenomic binning, comparative biology and taxonomic classification.</title>
        <authorList>
            <person name="Goeker M."/>
        </authorList>
    </citation>
    <scope>NUCLEOTIDE SEQUENCE [LARGE SCALE GENOMIC DNA]</scope>
    <source>
        <strain evidence="13 14">DSM 5603</strain>
    </source>
</reference>
<keyword evidence="14" id="KW-1185">Reference proteome</keyword>
<evidence type="ECO:0000256" key="11">
    <source>
        <dbReference type="SAM" id="MobiDB-lite"/>
    </source>
</evidence>
<protein>
    <recommendedName>
        <fullName evidence="10">Glutamate--cysteine ligase</fullName>
        <ecNumber evidence="10">6.3.2.2</ecNumber>
    </recommendedName>
</protein>
<evidence type="ECO:0000313" key="13">
    <source>
        <dbReference type="EMBL" id="RDI36378.1"/>
    </source>
</evidence>
<dbReference type="PANTHER" id="PTHR34378">
    <property type="entry name" value="GLUTAMATE--CYSTEINE LIGASE, CHLOROPLASTIC"/>
    <property type="match status" value="1"/>
</dbReference>
<comment type="function">
    <text evidence="10">Catalyzes the synthesis of gamma-glutamylcysteine (gamma-GC).</text>
</comment>
<keyword evidence="7 10" id="KW-0067">ATP-binding</keyword>
<evidence type="ECO:0000313" key="12">
    <source>
        <dbReference type="EMBL" id="MBB2187413.1"/>
    </source>
</evidence>